<proteinExistence type="predicted"/>
<dbReference type="EMBL" id="CP000152">
    <property type="protein sequence ID" value="ABB12985.1"/>
    <property type="molecule type" value="Genomic_DNA"/>
</dbReference>
<evidence type="ECO:0000313" key="3">
    <source>
        <dbReference type="Proteomes" id="UP000002705"/>
    </source>
</evidence>
<name>Q390Y1_BURL3</name>
<evidence type="ECO:0008006" key="4">
    <source>
        <dbReference type="Google" id="ProtNLM"/>
    </source>
</evidence>
<evidence type="ECO:0000313" key="2">
    <source>
        <dbReference type="EMBL" id="ABB12985.1"/>
    </source>
</evidence>
<keyword evidence="3" id="KW-1185">Reference proteome</keyword>
<gene>
    <name evidence="2" type="ordered locus">Bcep18194_B2874</name>
</gene>
<protein>
    <recommendedName>
        <fullName evidence="4">Fimbrial protein</fullName>
    </recommendedName>
</protein>
<organism evidence="2 3">
    <name type="scientific">Burkholderia lata (strain ATCC 17760 / DSM 23089 / LMG 22485 / NCIMB 9086 / R18194 / 383)</name>
    <dbReference type="NCBI Taxonomy" id="482957"/>
    <lineage>
        <taxon>Bacteria</taxon>
        <taxon>Pseudomonadati</taxon>
        <taxon>Pseudomonadota</taxon>
        <taxon>Betaproteobacteria</taxon>
        <taxon>Burkholderiales</taxon>
        <taxon>Burkholderiaceae</taxon>
        <taxon>Burkholderia</taxon>
        <taxon>Burkholderia cepacia complex</taxon>
    </lineage>
</organism>
<feature type="signal peptide" evidence="1">
    <location>
        <begin position="1"/>
        <end position="32"/>
    </location>
</feature>
<dbReference type="HOGENOM" id="CLU_887611_0_0_4"/>
<accession>Q390Y1</accession>
<evidence type="ECO:0000256" key="1">
    <source>
        <dbReference type="SAM" id="SignalP"/>
    </source>
</evidence>
<feature type="chain" id="PRO_5004222159" description="Fimbrial protein" evidence="1">
    <location>
        <begin position="33"/>
        <end position="344"/>
    </location>
</feature>
<sequence>MKRSIMKFAIFRQWRGCVFGAFLAVLSSNAAAGLLTAKVIDSYGSCSWKNNGDGTSTIDLTINFKAAVGGKGGNLGTGEFYSRGILVYTYSAGGKMNPSEAAAKVVEMNGVKATSTWPGSDYVMYFKAPADGYIPEWHNTKAHSAKVTIVINNSVITDYPGVAVRAGNFTSHTDVGESTGGAYLSSMGPVSTCEVVNPEVPPPPPPAAIQINMAVPDWNLGELPPGDDTKELVGLANQLCFTYSGDDDYGKSYRNFVINATSENSVGGTRYLLKSAGKTRSIPYDLTLDSGSAKFQLPNMAGDDVRLDKGNRTCFTPTFRTSVGIGTEPGEYSDVLSFTIVTKS</sequence>
<dbReference type="AlphaFoldDB" id="Q390Y1"/>
<reference evidence="2" key="1">
    <citation type="submission" date="2005-10" db="EMBL/GenBank/DDBJ databases">
        <title>Complete sequence of chromosome 2 of Burkholderia sp. 383.</title>
        <authorList>
            <consortium name="US DOE Joint Genome Institute"/>
            <person name="Copeland A."/>
            <person name="Lucas S."/>
            <person name="Lapidus A."/>
            <person name="Barry K."/>
            <person name="Detter J.C."/>
            <person name="Glavina T."/>
            <person name="Hammon N."/>
            <person name="Israni S."/>
            <person name="Pitluck S."/>
            <person name="Chain P."/>
            <person name="Malfatti S."/>
            <person name="Shin M."/>
            <person name="Vergez L."/>
            <person name="Schmutz J."/>
            <person name="Larimer F."/>
            <person name="Land M."/>
            <person name="Kyrpides N."/>
            <person name="Lykidis A."/>
            <person name="Richardson P."/>
        </authorList>
    </citation>
    <scope>NUCLEOTIDE SEQUENCE [LARGE SCALE GENOMIC DNA]</scope>
    <source>
        <strain evidence="2">383</strain>
    </source>
</reference>
<dbReference type="PATRIC" id="fig|482957.22.peg.6691"/>
<dbReference type="Proteomes" id="UP000002705">
    <property type="component" value="Chromosome 2"/>
</dbReference>
<dbReference type="KEGG" id="bur:Bcep18194_B2874"/>
<keyword evidence="1" id="KW-0732">Signal</keyword>